<proteinExistence type="predicted"/>
<evidence type="ECO:0000313" key="1">
    <source>
        <dbReference type="EMBL" id="TYT75811.1"/>
    </source>
</evidence>
<dbReference type="OrthoDB" id="267270at2"/>
<keyword evidence="2" id="KW-1185">Reference proteome</keyword>
<comment type="caution">
    <text evidence="1">The sequence shown here is derived from an EMBL/GenBank/DDBJ whole genome shotgun (WGS) entry which is preliminary data.</text>
</comment>
<dbReference type="Gene3D" id="3.40.50.2000">
    <property type="entry name" value="Glycogen Phosphorylase B"/>
    <property type="match status" value="1"/>
</dbReference>
<gene>
    <name evidence="1" type="ORF">FIM25_02585</name>
</gene>
<evidence type="ECO:0000313" key="2">
    <source>
        <dbReference type="Proteomes" id="UP000321899"/>
    </source>
</evidence>
<keyword evidence="1" id="KW-0808">Transferase</keyword>
<name>A0A5Q4VIK1_9BACT</name>
<dbReference type="Proteomes" id="UP000321899">
    <property type="component" value="Unassembled WGS sequence"/>
</dbReference>
<dbReference type="AlphaFoldDB" id="A0A5Q4VIK1"/>
<organism evidence="1 2">
    <name type="scientific">Desulfobotulus mexicanus</name>
    <dbReference type="NCBI Taxonomy" id="2586642"/>
    <lineage>
        <taxon>Bacteria</taxon>
        <taxon>Pseudomonadati</taxon>
        <taxon>Thermodesulfobacteriota</taxon>
        <taxon>Desulfobacteria</taxon>
        <taxon>Desulfobacterales</taxon>
        <taxon>Desulfobacteraceae</taxon>
        <taxon>Desulfobotulus</taxon>
    </lineage>
</organism>
<dbReference type="SUPFAM" id="SSF53756">
    <property type="entry name" value="UDP-Glycosyltransferase/glycogen phosphorylase"/>
    <property type="match status" value="1"/>
</dbReference>
<dbReference type="EMBL" id="VDMB01000002">
    <property type="protein sequence ID" value="TYT75811.1"/>
    <property type="molecule type" value="Genomic_DNA"/>
</dbReference>
<protein>
    <submittedName>
        <fullName evidence="1">Glycosyltransferase family 4 protein</fullName>
    </submittedName>
</protein>
<dbReference type="GO" id="GO:0016740">
    <property type="term" value="F:transferase activity"/>
    <property type="evidence" value="ECO:0007669"/>
    <property type="project" value="UniProtKB-KW"/>
</dbReference>
<accession>A0A5Q4VIK1</accession>
<reference evidence="1 2" key="1">
    <citation type="submission" date="2019-06" db="EMBL/GenBank/DDBJ databases">
        <title>Desulfobotulus mexicanus sp. nov., a novel sulfate-reducing bacterium isolated from the sediment of an alkaline crater lake in Mexico.</title>
        <authorList>
            <person name="Hirschler-Rea A."/>
        </authorList>
    </citation>
    <scope>NUCLEOTIDE SEQUENCE [LARGE SCALE GENOMIC DNA]</scope>
    <source>
        <strain evidence="1 2">PAR22N</strain>
    </source>
</reference>
<sequence>MTDSVTHEKTGLLVDERSPEQLAGAIVRLSKDTALAEILADNALLKVNETFTRKASAQKFSCLFESLAEKK</sequence>